<dbReference type="SUPFAM" id="SSF57850">
    <property type="entry name" value="RING/U-box"/>
    <property type="match status" value="1"/>
</dbReference>
<dbReference type="Pfam" id="PF12678">
    <property type="entry name" value="zf-rbx1"/>
    <property type="match status" value="1"/>
</dbReference>
<accession>A0A2P6P629</accession>
<name>A0A2P6P629_ROSCH</name>
<feature type="domain" description="RING-type" evidence="9">
    <location>
        <begin position="112"/>
        <end position="168"/>
    </location>
</feature>
<evidence type="ECO:0000256" key="6">
    <source>
        <dbReference type="ARBA" id="ARBA00022786"/>
    </source>
</evidence>
<dbReference type="Gene3D" id="3.30.40.10">
    <property type="entry name" value="Zinc/RING finger domain, C3HC4 (zinc finger)"/>
    <property type="match status" value="1"/>
</dbReference>
<evidence type="ECO:0000256" key="7">
    <source>
        <dbReference type="ARBA" id="ARBA00022833"/>
    </source>
</evidence>
<dbReference type="SMART" id="SM00184">
    <property type="entry name" value="RING"/>
    <property type="match status" value="1"/>
</dbReference>
<evidence type="ECO:0000259" key="9">
    <source>
        <dbReference type="PROSITE" id="PS50089"/>
    </source>
</evidence>
<gene>
    <name evidence="10" type="ORF">RchiOBHm_Chr7g0194401</name>
</gene>
<sequence length="183" mass="20743">MLKALSAMLVPEDEHRVLIQRMYKECVPLWVTNIPITVVIADVTVSFSSDFRSTTAFASLDIVFDRTRDLRELEESMERYEPKFIPATKSSIEALEKVTLDSLDEAAASFTCGICQEGLDQLKAVEEEEDHGDIKPRTTITRLPCLHIYHDTCIVQWLKISHLCPLCRHALPTVEVGEQRNPA</sequence>
<evidence type="ECO:0000313" key="10">
    <source>
        <dbReference type="EMBL" id="PRQ17383.1"/>
    </source>
</evidence>
<dbReference type="EC" id="2.3.2.27" evidence="3"/>
<evidence type="ECO:0000256" key="5">
    <source>
        <dbReference type="ARBA" id="ARBA00022771"/>
    </source>
</evidence>
<reference evidence="10 11" key="1">
    <citation type="journal article" date="2018" name="Nat. Genet.">
        <title>The Rosa genome provides new insights in the design of modern roses.</title>
        <authorList>
            <person name="Bendahmane M."/>
        </authorList>
    </citation>
    <scope>NUCLEOTIDE SEQUENCE [LARGE SCALE GENOMIC DNA]</scope>
    <source>
        <strain evidence="11">cv. Old Blush</strain>
    </source>
</reference>
<keyword evidence="5 8" id="KW-0863">Zinc-finger</keyword>
<dbReference type="PANTHER" id="PTHR15710">
    <property type="entry name" value="E3 UBIQUITIN-PROTEIN LIGASE PRAJA"/>
    <property type="match status" value="1"/>
</dbReference>
<protein>
    <recommendedName>
        <fullName evidence="3">RING-type E3 ubiquitin transferase</fullName>
        <ecNumber evidence="3">2.3.2.27</ecNumber>
    </recommendedName>
</protein>
<organism evidence="10 11">
    <name type="scientific">Rosa chinensis</name>
    <name type="common">China rose</name>
    <dbReference type="NCBI Taxonomy" id="74649"/>
    <lineage>
        <taxon>Eukaryota</taxon>
        <taxon>Viridiplantae</taxon>
        <taxon>Streptophyta</taxon>
        <taxon>Embryophyta</taxon>
        <taxon>Tracheophyta</taxon>
        <taxon>Spermatophyta</taxon>
        <taxon>Magnoliopsida</taxon>
        <taxon>eudicotyledons</taxon>
        <taxon>Gunneridae</taxon>
        <taxon>Pentapetalae</taxon>
        <taxon>rosids</taxon>
        <taxon>fabids</taxon>
        <taxon>Rosales</taxon>
        <taxon>Rosaceae</taxon>
        <taxon>Rosoideae</taxon>
        <taxon>Rosoideae incertae sedis</taxon>
        <taxon>Rosa</taxon>
    </lineage>
</organism>
<dbReference type="InterPro" id="IPR024766">
    <property type="entry name" value="Znf_RING_H2"/>
</dbReference>
<keyword evidence="11" id="KW-1185">Reference proteome</keyword>
<dbReference type="AlphaFoldDB" id="A0A2P6P629"/>
<comment type="catalytic activity">
    <reaction evidence="1">
        <text>S-ubiquitinyl-[E2 ubiquitin-conjugating enzyme]-L-cysteine + [acceptor protein]-L-lysine = [E2 ubiquitin-conjugating enzyme]-L-cysteine + N(6)-ubiquitinyl-[acceptor protein]-L-lysine.</text>
        <dbReference type="EC" id="2.3.2.27"/>
    </reaction>
</comment>
<proteinExistence type="predicted"/>
<comment type="pathway">
    <text evidence="2">Protein modification; protein ubiquitination.</text>
</comment>
<evidence type="ECO:0000256" key="4">
    <source>
        <dbReference type="ARBA" id="ARBA00022723"/>
    </source>
</evidence>
<dbReference type="OMA" id="QMACTIC"/>
<evidence type="ECO:0000313" key="11">
    <source>
        <dbReference type="Proteomes" id="UP000238479"/>
    </source>
</evidence>
<dbReference type="PROSITE" id="PS50089">
    <property type="entry name" value="ZF_RING_2"/>
    <property type="match status" value="1"/>
</dbReference>
<dbReference type="InterPro" id="IPR013083">
    <property type="entry name" value="Znf_RING/FYVE/PHD"/>
</dbReference>
<evidence type="ECO:0000256" key="3">
    <source>
        <dbReference type="ARBA" id="ARBA00012483"/>
    </source>
</evidence>
<keyword evidence="7" id="KW-0862">Zinc</keyword>
<dbReference type="InterPro" id="IPR001841">
    <property type="entry name" value="Znf_RING"/>
</dbReference>
<evidence type="ECO:0000256" key="8">
    <source>
        <dbReference type="PROSITE-ProRule" id="PRU00175"/>
    </source>
</evidence>
<dbReference type="Gramene" id="PRQ17383">
    <property type="protein sequence ID" value="PRQ17383"/>
    <property type="gene ID" value="RchiOBHm_Chr7g0194401"/>
</dbReference>
<dbReference type="GO" id="GO:0005737">
    <property type="term" value="C:cytoplasm"/>
    <property type="evidence" value="ECO:0007669"/>
    <property type="project" value="TreeGrafter"/>
</dbReference>
<dbReference type="GO" id="GO:0016567">
    <property type="term" value="P:protein ubiquitination"/>
    <property type="evidence" value="ECO:0007669"/>
    <property type="project" value="TreeGrafter"/>
</dbReference>
<evidence type="ECO:0000256" key="1">
    <source>
        <dbReference type="ARBA" id="ARBA00000900"/>
    </source>
</evidence>
<keyword evidence="6" id="KW-0833">Ubl conjugation pathway</keyword>
<dbReference type="Proteomes" id="UP000238479">
    <property type="component" value="Chromosome 7"/>
</dbReference>
<dbReference type="GO" id="GO:0008270">
    <property type="term" value="F:zinc ion binding"/>
    <property type="evidence" value="ECO:0007669"/>
    <property type="project" value="UniProtKB-KW"/>
</dbReference>
<keyword evidence="4" id="KW-0479">Metal-binding</keyword>
<evidence type="ECO:0000256" key="2">
    <source>
        <dbReference type="ARBA" id="ARBA00004906"/>
    </source>
</evidence>
<dbReference type="PANTHER" id="PTHR15710:SF229">
    <property type="entry name" value="E3 UBIQUITIN-PROTEIN LIGASE RNF181-LIKE"/>
    <property type="match status" value="1"/>
</dbReference>
<comment type="caution">
    <text evidence="10">The sequence shown here is derived from an EMBL/GenBank/DDBJ whole genome shotgun (WGS) entry which is preliminary data.</text>
</comment>
<dbReference type="EMBL" id="PDCK01000045">
    <property type="protein sequence ID" value="PRQ17383.1"/>
    <property type="molecule type" value="Genomic_DNA"/>
</dbReference>
<dbReference type="GO" id="GO:0061630">
    <property type="term" value="F:ubiquitin protein ligase activity"/>
    <property type="evidence" value="ECO:0007669"/>
    <property type="project" value="UniProtKB-EC"/>
</dbReference>